<dbReference type="InterPro" id="IPR052341">
    <property type="entry name" value="LOG_family_nucleotidases"/>
</dbReference>
<keyword evidence="2" id="KW-1185">Reference proteome</keyword>
<dbReference type="PANTHER" id="PTHR43393:SF3">
    <property type="entry name" value="LYSINE DECARBOXYLASE-LIKE PROTEIN"/>
    <property type="match status" value="1"/>
</dbReference>
<evidence type="ECO:0000313" key="2">
    <source>
        <dbReference type="Proteomes" id="UP001596084"/>
    </source>
</evidence>
<dbReference type="SUPFAM" id="SSF102405">
    <property type="entry name" value="MCP/YpsA-like"/>
    <property type="match status" value="1"/>
</dbReference>
<reference evidence="2" key="1">
    <citation type="journal article" date="2019" name="Int. J. Syst. Evol. Microbiol.">
        <title>The Global Catalogue of Microorganisms (GCM) 10K type strain sequencing project: providing services to taxonomists for standard genome sequencing and annotation.</title>
        <authorList>
            <consortium name="The Broad Institute Genomics Platform"/>
            <consortium name="The Broad Institute Genome Sequencing Center for Infectious Disease"/>
            <person name="Wu L."/>
            <person name="Ma J."/>
        </authorList>
    </citation>
    <scope>NUCLEOTIDE SEQUENCE [LARGE SCALE GENOMIC DNA]</scope>
    <source>
        <strain evidence="2">CGMCC 4.7277</strain>
    </source>
</reference>
<dbReference type="PANTHER" id="PTHR43393">
    <property type="entry name" value="CYTOKININ RIBOSIDE 5'-MONOPHOSPHATE PHOSPHORIBOHYDROLASE"/>
    <property type="match status" value="1"/>
</dbReference>
<protein>
    <submittedName>
        <fullName evidence="1">TIGR00725 family protein</fullName>
    </submittedName>
</protein>
<evidence type="ECO:0000313" key="1">
    <source>
        <dbReference type="EMBL" id="MFC5522221.1"/>
    </source>
</evidence>
<organism evidence="1 2">
    <name type="scientific">Polaromonas jejuensis</name>
    <dbReference type="NCBI Taxonomy" id="457502"/>
    <lineage>
        <taxon>Bacteria</taxon>
        <taxon>Pseudomonadati</taxon>
        <taxon>Pseudomonadota</taxon>
        <taxon>Betaproteobacteria</taxon>
        <taxon>Burkholderiales</taxon>
        <taxon>Comamonadaceae</taxon>
        <taxon>Polaromonas</taxon>
    </lineage>
</organism>
<sequence length="195" mass="19978">MSSRAAGPAAKSVVEPGVQAEGLARLEQKVIELQRSARRFKQPIGLIGPGDGNAELCAAAYQIASRLARTGLSLVCGGRGGIMEAASRGAAEAGGIVVGLLPENDDAAANAYLSVAIPTGMGEMRNALIARSSLCLVAVGGGMGTLSEMAFGLKLGKPVFCLHPELELPGATPVAGVDDAVHRVLSWLVQSRSRY</sequence>
<gene>
    <name evidence="1" type="ORF">ACFPP7_15065</name>
</gene>
<dbReference type="Proteomes" id="UP001596084">
    <property type="component" value="Unassembled WGS sequence"/>
</dbReference>
<dbReference type="Pfam" id="PF18306">
    <property type="entry name" value="LDcluster4"/>
    <property type="match status" value="1"/>
</dbReference>
<dbReference type="InterPro" id="IPR005268">
    <property type="entry name" value="CHP00725"/>
</dbReference>
<comment type="caution">
    <text evidence="1">The sequence shown here is derived from an EMBL/GenBank/DDBJ whole genome shotgun (WGS) entry which is preliminary data.</text>
</comment>
<dbReference type="InterPro" id="IPR041164">
    <property type="entry name" value="LDcluster4"/>
</dbReference>
<proteinExistence type="predicted"/>
<dbReference type="RefSeq" id="WP_068834075.1">
    <property type="nucleotide sequence ID" value="NZ_JBHSMX010000023.1"/>
</dbReference>
<dbReference type="EMBL" id="JBHSMX010000023">
    <property type="protein sequence ID" value="MFC5522221.1"/>
    <property type="molecule type" value="Genomic_DNA"/>
</dbReference>
<dbReference type="Gene3D" id="3.40.50.450">
    <property type="match status" value="1"/>
</dbReference>
<dbReference type="NCBIfam" id="TIGR00725">
    <property type="entry name" value="TIGR00725 family protein"/>
    <property type="match status" value="1"/>
</dbReference>
<accession>A0ABW0QCC2</accession>
<name>A0ABW0QCC2_9BURK</name>